<feature type="non-terminal residue" evidence="2">
    <location>
        <position position="1"/>
    </location>
</feature>
<proteinExistence type="predicted"/>
<sequence length="560" mass="66336">EYSIRLEQSLKELSEVKEMYLSVCTAKEQLALSLQERTAELGQVTEKKEQLTRELQELTVMRDQLARRLNERETSKIRNQTGNKNENEEQIAEILQLKTKLQKAELQINSSRGNENQLSAECKRLREELSVMSARLTVEITSARKLEQVTADKDRLAAELQEMRDHLAHKLTEQKTAETAASHVEAKEENDKLNAEILRLKTELQKAELLINTSQRRESQLSAECERLREDLSAMSARHTLEISSAREELRDSRERLIQLEKNARTQFETEMKSLRQDRDMLKTKCDEKEVQIMKLIESRKRAPTTVTVATETEDEEEKQQRELIRCQEEYNRVLVDMEQGHRQALRKLREEYNDERMALVQEHKQQLQAVEEHTKQLTVKFFAEEVKKLEAKYVDEVSSVVENLQKSLLEKNYLVENLQKRLVSLEDEWREKLVALNREMEAEKEIAAQMMVQWAEEMKKIQEELARKEEVIENQRTKLAKAKAMEQRHREKLIRNNEVFQTQYKKKCDEFKEIFKEAKEEAFEKLKQMDKVYEDEIKKIQKKEEMRIKALEKKLQQKS</sequence>
<protein>
    <submittedName>
        <fullName evidence="2">Uncharacterized protein</fullName>
    </submittedName>
</protein>
<feature type="coiled-coil region" evidence="1">
    <location>
        <begin position="34"/>
        <end position="547"/>
    </location>
</feature>
<accession>A0A1B6J9C9</accession>
<reference evidence="2" key="1">
    <citation type="submission" date="2015-11" db="EMBL/GenBank/DDBJ databases">
        <title>De novo transcriptome assembly of four potential Pierce s Disease insect vectors from Arizona vineyards.</title>
        <authorList>
            <person name="Tassone E.E."/>
        </authorList>
    </citation>
    <scope>NUCLEOTIDE SEQUENCE</scope>
</reference>
<evidence type="ECO:0000256" key="1">
    <source>
        <dbReference type="SAM" id="Coils"/>
    </source>
</evidence>
<dbReference type="AlphaFoldDB" id="A0A1B6J9C9"/>
<keyword evidence="1" id="KW-0175">Coiled coil</keyword>
<evidence type="ECO:0000313" key="2">
    <source>
        <dbReference type="EMBL" id="JAS95735.1"/>
    </source>
</evidence>
<dbReference type="EMBL" id="GECU01011971">
    <property type="protein sequence ID" value="JAS95735.1"/>
    <property type="molecule type" value="Transcribed_RNA"/>
</dbReference>
<organism evidence="2">
    <name type="scientific">Homalodisca liturata</name>
    <dbReference type="NCBI Taxonomy" id="320908"/>
    <lineage>
        <taxon>Eukaryota</taxon>
        <taxon>Metazoa</taxon>
        <taxon>Ecdysozoa</taxon>
        <taxon>Arthropoda</taxon>
        <taxon>Hexapoda</taxon>
        <taxon>Insecta</taxon>
        <taxon>Pterygota</taxon>
        <taxon>Neoptera</taxon>
        <taxon>Paraneoptera</taxon>
        <taxon>Hemiptera</taxon>
        <taxon>Auchenorrhyncha</taxon>
        <taxon>Membracoidea</taxon>
        <taxon>Cicadellidae</taxon>
        <taxon>Cicadellinae</taxon>
        <taxon>Proconiini</taxon>
        <taxon>Homalodisca</taxon>
    </lineage>
</organism>
<gene>
    <name evidence="2" type="ORF">g.29691</name>
</gene>
<name>A0A1B6J9C9_9HEMI</name>